<reference evidence="1 2" key="1">
    <citation type="submission" date="2020-08" db="EMBL/GenBank/DDBJ databases">
        <title>Genomic Encyclopedia of Archaeal and Bacterial Type Strains, Phase II (KMG-II): from individual species to whole genera.</title>
        <authorList>
            <person name="Goeker M."/>
        </authorList>
    </citation>
    <scope>NUCLEOTIDE SEQUENCE [LARGE SCALE GENOMIC DNA]</scope>
    <source>
        <strain evidence="1 2">DSM 43850</strain>
    </source>
</reference>
<organism evidence="1 2">
    <name type="scientific">Kutzneria viridogrisea</name>
    <dbReference type="NCBI Taxonomy" id="47990"/>
    <lineage>
        <taxon>Bacteria</taxon>
        <taxon>Bacillati</taxon>
        <taxon>Actinomycetota</taxon>
        <taxon>Actinomycetes</taxon>
        <taxon>Pseudonocardiales</taxon>
        <taxon>Pseudonocardiaceae</taxon>
        <taxon>Kutzneria</taxon>
    </lineage>
</organism>
<dbReference type="RefSeq" id="WP_148309502.1">
    <property type="nucleotide sequence ID" value="NZ_BAAABQ010000072.1"/>
</dbReference>
<name>A0ABR6BLS5_9PSEU</name>
<sequence length="59" mass="6455">MRQNQLRGNGFPVVIAHHATGRPGQARDALDLVAGELHQWDRVLVGAHPQALIGRLLAR</sequence>
<keyword evidence="2" id="KW-1185">Reference proteome</keyword>
<comment type="caution">
    <text evidence="1">The sequence shown here is derived from an EMBL/GenBank/DDBJ whole genome shotgun (WGS) entry which is preliminary data.</text>
</comment>
<dbReference type="Proteomes" id="UP000517916">
    <property type="component" value="Unassembled WGS sequence"/>
</dbReference>
<protein>
    <submittedName>
        <fullName evidence="1">Uncharacterized protein</fullName>
    </submittedName>
</protein>
<evidence type="ECO:0000313" key="1">
    <source>
        <dbReference type="EMBL" id="MBA8927852.1"/>
    </source>
</evidence>
<gene>
    <name evidence="1" type="ORF">BC739_005069</name>
</gene>
<evidence type="ECO:0000313" key="2">
    <source>
        <dbReference type="Proteomes" id="UP000517916"/>
    </source>
</evidence>
<dbReference type="EMBL" id="JACJID010000004">
    <property type="protein sequence ID" value="MBA8927852.1"/>
    <property type="molecule type" value="Genomic_DNA"/>
</dbReference>
<accession>A0ABR6BLS5</accession>
<proteinExistence type="predicted"/>